<name>A0A2I0R452_9FLAO</name>
<evidence type="ECO:0000256" key="1">
    <source>
        <dbReference type="SAM" id="Coils"/>
    </source>
</evidence>
<protein>
    <submittedName>
        <fullName evidence="2">Uncharacterized protein</fullName>
    </submittedName>
</protein>
<gene>
    <name evidence="2" type="ORF">CW751_04710</name>
</gene>
<accession>A0A2I0R452</accession>
<proteinExistence type="predicted"/>
<keyword evidence="3" id="KW-1185">Reference proteome</keyword>
<reference evidence="2 3" key="1">
    <citation type="submission" date="2017-12" db="EMBL/GenBank/DDBJ databases">
        <title>The draft genome sequence of Brumimicrobium saltpan LHR20.</title>
        <authorList>
            <person name="Do Z.-J."/>
            <person name="Luo H.-R."/>
        </authorList>
    </citation>
    <scope>NUCLEOTIDE SEQUENCE [LARGE SCALE GENOMIC DNA]</scope>
    <source>
        <strain evidence="2 3">LHR20</strain>
    </source>
</reference>
<evidence type="ECO:0000313" key="3">
    <source>
        <dbReference type="Proteomes" id="UP000236654"/>
    </source>
</evidence>
<keyword evidence="1" id="KW-0175">Coiled coil</keyword>
<organism evidence="2 3">
    <name type="scientific">Brumimicrobium salinarum</name>
    <dbReference type="NCBI Taxonomy" id="2058658"/>
    <lineage>
        <taxon>Bacteria</taxon>
        <taxon>Pseudomonadati</taxon>
        <taxon>Bacteroidota</taxon>
        <taxon>Flavobacteriia</taxon>
        <taxon>Flavobacteriales</taxon>
        <taxon>Crocinitomicaceae</taxon>
        <taxon>Brumimicrobium</taxon>
    </lineage>
</organism>
<evidence type="ECO:0000313" key="2">
    <source>
        <dbReference type="EMBL" id="PKR81361.1"/>
    </source>
</evidence>
<dbReference type="AlphaFoldDB" id="A0A2I0R452"/>
<sequence>MYRLAKRNTISQLLQIIKNKHRTMKKILFLGLIISSITATSQTISELQQQITILEQQKSILQEKIDFCDLYNNSDVSETTTFNSNFEFKVIECKGNSIDQTVELTITIKHSLPNQKIKIWTGSEKPVAYGETGKNYDFKSINFPDSRGGFGAEEFNSPTNLLLQGKLTFRNILPQTAKLSLVNGTVEFENKDGGGSKGKGKFEIRNLNINWN</sequence>
<feature type="coiled-coil region" evidence="1">
    <location>
        <begin position="37"/>
        <end position="64"/>
    </location>
</feature>
<dbReference type="EMBL" id="PJNI01000003">
    <property type="protein sequence ID" value="PKR81361.1"/>
    <property type="molecule type" value="Genomic_DNA"/>
</dbReference>
<dbReference type="Proteomes" id="UP000236654">
    <property type="component" value="Unassembled WGS sequence"/>
</dbReference>
<comment type="caution">
    <text evidence="2">The sequence shown here is derived from an EMBL/GenBank/DDBJ whole genome shotgun (WGS) entry which is preliminary data.</text>
</comment>